<dbReference type="GO" id="GO:0004523">
    <property type="term" value="F:RNA-DNA hybrid ribonuclease activity"/>
    <property type="evidence" value="ECO:0007669"/>
    <property type="project" value="InterPro"/>
</dbReference>
<sequence>MNPVKAPRSDGLPTIFFQKYWDSISTNVIGACGIMRKLGFTAKWVDLIMRAQESGEISGFRSSTCGHVISHLFFADDNLIFTKANDNNCRVVKNILECYEKATCQAVNFSKSAMCISPSFSVIEEEGWGEKLLSVGGKEVLIKAVIQMVPMYAMSMFCLPRGLIVETQRLCARFWWGSKEKQKKIHWCTWDRMCKPKSEGDSVYKVSCDAVIDKMGGHIGIGVFSLDLNGEVLASCSQVIEAYLSTKDAKLTAIVKSIQFVLDCGLEPCMFEVDEATVVKWIIEGSHSSSKNGVLLNDICSLSTKLRLVKFGHVPKKANSVARGLARRALEITRDAYWMEEFPRMRQGPGGG</sequence>
<name>A0AAE0ANU1_9ROSI</name>
<dbReference type="PANTHER" id="PTHR33116:SF86">
    <property type="entry name" value="REVERSE TRANSCRIPTASE DOMAIN-CONTAINING PROTEIN"/>
    <property type="match status" value="1"/>
</dbReference>
<proteinExistence type="predicted"/>
<comment type="caution">
    <text evidence="2">The sequence shown here is derived from an EMBL/GenBank/DDBJ whole genome shotgun (WGS) entry which is preliminary data.</text>
</comment>
<dbReference type="Gene3D" id="3.30.420.10">
    <property type="entry name" value="Ribonuclease H-like superfamily/Ribonuclease H"/>
    <property type="match status" value="1"/>
</dbReference>
<dbReference type="InterPro" id="IPR012337">
    <property type="entry name" value="RNaseH-like_sf"/>
</dbReference>
<dbReference type="Proteomes" id="UP001281410">
    <property type="component" value="Unassembled WGS sequence"/>
</dbReference>
<accession>A0AAE0ANU1</accession>
<dbReference type="Pfam" id="PF13456">
    <property type="entry name" value="RVT_3"/>
    <property type="match status" value="1"/>
</dbReference>
<protein>
    <recommendedName>
        <fullName evidence="1">RNase H type-1 domain-containing protein</fullName>
    </recommendedName>
</protein>
<dbReference type="SUPFAM" id="SSF53098">
    <property type="entry name" value="Ribonuclease H-like"/>
    <property type="match status" value="1"/>
</dbReference>
<dbReference type="GO" id="GO:0003676">
    <property type="term" value="F:nucleic acid binding"/>
    <property type="evidence" value="ECO:0007669"/>
    <property type="project" value="InterPro"/>
</dbReference>
<dbReference type="InterPro" id="IPR044730">
    <property type="entry name" value="RNase_H-like_dom_plant"/>
</dbReference>
<dbReference type="CDD" id="cd06222">
    <property type="entry name" value="RNase_H_like"/>
    <property type="match status" value="1"/>
</dbReference>
<dbReference type="EMBL" id="JANJYJ010000003">
    <property type="protein sequence ID" value="KAK3221561.1"/>
    <property type="molecule type" value="Genomic_DNA"/>
</dbReference>
<dbReference type="AlphaFoldDB" id="A0AAE0ANU1"/>
<evidence type="ECO:0000259" key="1">
    <source>
        <dbReference type="Pfam" id="PF13456"/>
    </source>
</evidence>
<dbReference type="PANTHER" id="PTHR33116">
    <property type="entry name" value="REVERSE TRANSCRIPTASE ZINC-BINDING DOMAIN-CONTAINING PROTEIN-RELATED-RELATED"/>
    <property type="match status" value="1"/>
</dbReference>
<feature type="domain" description="RNase H type-1" evidence="1">
    <location>
        <begin position="212"/>
        <end position="329"/>
    </location>
</feature>
<evidence type="ECO:0000313" key="3">
    <source>
        <dbReference type="Proteomes" id="UP001281410"/>
    </source>
</evidence>
<organism evidence="2 3">
    <name type="scientific">Dipteronia sinensis</name>
    <dbReference type="NCBI Taxonomy" id="43782"/>
    <lineage>
        <taxon>Eukaryota</taxon>
        <taxon>Viridiplantae</taxon>
        <taxon>Streptophyta</taxon>
        <taxon>Embryophyta</taxon>
        <taxon>Tracheophyta</taxon>
        <taxon>Spermatophyta</taxon>
        <taxon>Magnoliopsida</taxon>
        <taxon>eudicotyledons</taxon>
        <taxon>Gunneridae</taxon>
        <taxon>Pentapetalae</taxon>
        <taxon>rosids</taxon>
        <taxon>malvids</taxon>
        <taxon>Sapindales</taxon>
        <taxon>Sapindaceae</taxon>
        <taxon>Hippocastanoideae</taxon>
        <taxon>Acereae</taxon>
        <taxon>Dipteronia</taxon>
    </lineage>
</organism>
<evidence type="ECO:0000313" key="2">
    <source>
        <dbReference type="EMBL" id="KAK3221561.1"/>
    </source>
</evidence>
<dbReference type="InterPro" id="IPR002156">
    <property type="entry name" value="RNaseH_domain"/>
</dbReference>
<reference evidence="2" key="1">
    <citation type="journal article" date="2023" name="Plant J.">
        <title>Genome sequences and population genomics provide insights into the demographic history, inbreeding, and mutation load of two 'living fossil' tree species of Dipteronia.</title>
        <authorList>
            <person name="Feng Y."/>
            <person name="Comes H.P."/>
            <person name="Chen J."/>
            <person name="Zhu S."/>
            <person name="Lu R."/>
            <person name="Zhang X."/>
            <person name="Li P."/>
            <person name="Qiu J."/>
            <person name="Olsen K.M."/>
            <person name="Qiu Y."/>
        </authorList>
    </citation>
    <scope>NUCLEOTIDE SEQUENCE</scope>
    <source>
        <strain evidence="2">NBL</strain>
    </source>
</reference>
<keyword evidence="3" id="KW-1185">Reference proteome</keyword>
<dbReference type="InterPro" id="IPR036397">
    <property type="entry name" value="RNaseH_sf"/>
</dbReference>
<gene>
    <name evidence="2" type="ORF">Dsin_008586</name>
</gene>